<dbReference type="RefSeq" id="WP_249903723.1">
    <property type="nucleotide sequence ID" value="NZ_JAMGBA010000001.1"/>
</dbReference>
<keyword evidence="3" id="KW-0804">Transcription</keyword>
<organism evidence="5 6">
    <name type="scientific">Sphingomonas caseinilyticus</name>
    <dbReference type="NCBI Taxonomy" id="2908205"/>
    <lineage>
        <taxon>Bacteria</taxon>
        <taxon>Pseudomonadati</taxon>
        <taxon>Pseudomonadota</taxon>
        <taxon>Alphaproteobacteria</taxon>
        <taxon>Sphingomonadales</taxon>
        <taxon>Sphingomonadaceae</taxon>
        <taxon>Sphingomonas</taxon>
    </lineage>
</organism>
<feature type="domain" description="HTH araC/xylS-type" evidence="4">
    <location>
        <begin position="194"/>
        <end position="292"/>
    </location>
</feature>
<accession>A0ABT0RTN5</accession>
<dbReference type="EMBL" id="JAMGBA010000001">
    <property type="protein sequence ID" value="MCL6698382.1"/>
    <property type="molecule type" value="Genomic_DNA"/>
</dbReference>
<evidence type="ECO:0000313" key="5">
    <source>
        <dbReference type="EMBL" id="MCL6698382.1"/>
    </source>
</evidence>
<gene>
    <name evidence="5" type="ORF">LZ496_06250</name>
</gene>
<reference evidence="5 6" key="1">
    <citation type="submission" date="2022-05" db="EMBL/GenBank/DDBJ databases">
        <authorList>
            <person name="Jo J.-H."/>
            <person name="Im W.-T."/>
        </authorList>
    </citation>
    <scope>NUCLEOTIDE SEQUENCE [LARGE SCALE GENOMIC DNA]</scope>
    <source>
        <strain evidence="5 6">NSE70-1</strain>
    </source>
</reference>
<dbReference type="Gene3D" id="1.10.10.60">
    <property type="entry name" value="Homeodomain-like"/>
    <property type="match status" value="2"/>
</dbReference>
<dbReference type="Pfam" id="PF12833">
    <property type="entry name" value="HTH_18"/>
    <property type="match status" value="1"/>
</dbReference>
<evidence type="ECO:0000256" key="2">
    <source>
        <dbReference type="ARBA" id="ARBA00023125"/>
    </source>
</evidence>
<dbReference type="PANTHER" id="PTHR46796:SF14">
    <property type="entry name" value="TRANSCRIPTIONAL REGULATORY PROTEIN"/>
    <property type="match status" value="1"/>
</dbReference>
<protein>
    <submittedName>
        <fullName evidence="5">AraC family transcriptional regulator</fullName>
    </submittedName>
</protein>
<proteinExistence type="predicted"/>
<dbReference type="PRINTS" id="PR00032">
    <property type="entry name" value="HTHARAC"/>
</dbReference>
<evidence type="ECO:0000256" key="3">
    <source>
        <dbReference type="ARBA" id="ARBA00023163"/>
    </source>
</evidence>
<sequence>MEAAYRDTLAEIARIQRRPPPIVPLPFADDTMLTRAWVNDPIHDDVAPMEHHVIAPTLRGDGWSEVRFGASSIRAPSVTGGITIAPRGFGGRFDCDGRPVASNVFVSRGRLQRCADAMGLRQPAELLPRLNFADPKLFAILALIGAEAKQGGPHSRLYLETLLDLLCVQLLRDHSAFPLQDRSIGHGLKPRQVRHVTDYMKVHLDEAVALQQLADLLGLSRFHFCTAFRKATGHTPHQYLVRIRMERAKDLLDDSRLTVTDVALAVGYQTPSSFTQAFRAAIGVTPSAYRAARQ</sequence>
<dbReference type="Proteomes" id="UP001203410">
    <property type="component" value="Unassembled WGS sequence"/>
</dbReference>
<dbReference type="InterPro" id="IPR018060">
    <property type="entry name" value="HTH_AraC"/>
</dbReference>
<keyword evidence="2" id="KW-0238">DNA-binding</keyword>
<dbReference type="InterPro" id="IPR009057">
    <property type="entry name" value="Homeodomain-like_sf"/>
</dbReference>
<dbReference type="PROSITE" id="PS01124">
    <property type="entry name" value="HTH_ARAC_FAMILY_2"/>
    <property type="match status" value="1"/>
</dbReference>
<dbReference type="PROSITE" id="PS00041">
    <property type="entry name" value="HTH_ARAC_FAMILY_1"/>
    <property type="match status" value="1"/>
</dbReference>
<keyword evidence="1" id="KW-0805">Transcription regulation</keyword>
<dbReference type="SMART" id="SM00342">
    <property type="entry name" value="HTH_ARAC"/>
    <property type="match status" value="1"/>
</dbReference>
<dbReference type="InterPro" id="IPR018062">
    <property type="entry name" value="HTH_AraC-typ_CS"/>
</dbReference>
<name>A0ABT0RTN5_9SPHN</name>
<keyword evidence="6" id="KW-1185">Reference proteome</keyword>
<dbReference type="InterPro" id="IPR020449">
    <property type="entry name" value="Tscrpt_reg_AraC-type_HTH"/>
</dbReference>
<evidence type="ECO:0000259" key="4">
    <source>
        <dbReference type="PROSITE" id="PS01124"/>
    </source>
</evidence>
<dbReference type="PANTHER" id="PTHR46796">
    <property type="entry name" value="HTH-TYPE TRANSCRIPTIONAL ACTIVATOR RHAS-RELATED"/>
    <property type="match status" value="1"/>
</dbReference>
<dbReference type="SUPFAM" id="SSF46689">
    <property type="entry name" value="Homeodomain-like"/>
    <property type="match status" value="2"/>
</dbReference>
<evidence type="ECO:0000256" key="1">
    <source>
        <dbReference type="ARBA" id="ARBA00023015"/>
    </source>
</evidence>
<comment type="caution">
    <text evidence="5">The sequence shown here is derived from an EMBL/GenBank/DDBJ whole genome shotgun (WGS) entry which is preliminary data.</text>
</comment>
<evidence type="ECO:0000313" key="6">
    <source>
        <dbReference type="Proteomes" id="UP001203410"/>
    </source>
</evidence>
<dbReference type="InterPro" id="IPR050204">
    <property type="entry name" value="AraC_XylS_family_regulators"/>
</dbReference>